<dbReference type="Gene3D" id="2.40.50.140">
    <property type="entry name" value="Nucleic acid-binding proteins"/>
    <property type="match status" value="1"/>
</dbReference>
<dbReference type="InterPro" id="IPR012340">
    <property type="entry name" value="NA-bd_OB-fold"/>
</dbReference>
<accession>W8BT57</accession>
<dbReference type="Pfam" id="PF09332">
    <property type="entry name" value="Mcm10"/>
    <property type="match status" value="1"/>
</dbReference>
<dbReference type="GO" id="GO:0003697">
    <property type="term" value="F:single-stranded DNA binding"/>
    <property type="evidence" value="ECO:0007669"/>
    <property type="project" value="InterPro"/>
</dbReference>
<dbReference type="Pfam" id="PF22379">
    <property type="entry name" value="OB_MCM10"/>
    <property type="match status" value="1"/>
</dbReference>
<dbReference type="GO" id="GO:0003688">
    <property type="term" value="F:DNA replication origin binding"/>
    <property type="evidence" value="ECO:0007669"/>
    <property type="project" value="TreeGrafter"/>
</dbReference>
<evidence type="ECO:0000256" key="5">
    <source>
        <dbReference type="ARBA" id="ARBA00022723"/>
    </source>
</evidence>
<dbReference type="GO" id="GO:0043596">
    <property type="term" value="C:nuclear replication fork"/>
    <property type="evidence" value="ECO:0007669"/>
    <property type="project" value="TreeGrafter"/>
</dbReference>
<dbReference type="Pfam" id="PF09329">
    <property type="entry name" value="zf-primase"/>
    <property type="match status" value="1"/>
</dbReference>
<evidence type="ECO:0000256" key="8">
    <source>
        <dbReference type="ARBA" id="ARBA00023242"/>
    </source>
</evidence>
<feature type="domain" description="Replication factor Mcm10 C-terminal" evidence="9">
    <location>
        <begin position="271"/>
        <end position="578"/>
    </location>
</feature>
<dbReference type="PANTHER" id="PTHR13454:SF11">
    <property type="entry name" value="PROTEIN MCM10 HOMOLOG"/>
    <property type="match status" value="1"/>
</dbReference>
<evidence type="ECO:0000259" key="9">
    <source>
        <dbReference type="SMART" id="SM01280"/>
    </source>
</evidence>
<keyword evidence="8" id="KW-0539">Nucleus</keyword>
<keyword evidence="4" id="KW-0235">DNA replication</keyword>
<dbReference type="GO" id="GO:0008270">
    <property type="term" value="F:zinc ion binding"/>
    <property type="evidence" value="ECO:0007669"/>
    <property type="project" value="UniProtKB-KW"/>
</dbReference>
<keyword evidence="5" id="KW-0479">Metal-binding</keyword>
<dbReference type="InterPro" id="IPR056791">
    <property type="entry name" value="Znf_Mcm10_C"/>
</dbReference>
<dbReference type="InterPro" id="IPR040184">
    <property type="entry name" value="Mcm10"/>
</dbReference>
<dbReference type="PANTHER" id="PTHR13454">
    <property type="entry name" value="PROTEIN MCM10 HOMOLOG"/>
    <property type="match status" value="1"/>
</dbReference>
<evidence type="ECO:0000256" key="1">
    <source>
        <dbReference type="ARBA" id="ARBA00004123"/>
    </source>
</evidence>
<organism evidence="10">
    <name type="scientific">Ceratitis capitata</name>
    <name type="common">Mediterranean fruit fly</name>
    <name type="synonym">Tephritis capitata</name>
    <dbReference type="NCBI Taxonomy" id="7213"/>
    <lineage>
        <taxon>Eukaryota</taxon>
        <taxon>Metazoa</taxon>
        <taxon>Ecdysozoa</taxon>
        <taxon>Arthropoda</taxon>
        <taxon>Hexapoda</taxon>
        <taxon>Insecta</taxon>
        <taxon>Pterygota</taxon>
        <taxon>Neoptera</taxon>
        <taxon>Endopterygota</taxon>
        <taxon>Diptera</taxon>
        <taxon>Brachycera</taxon>
        <taxon>Muscomorpha</taxon>
        <taxon>Tephritoidea</taxon>
        <taxon>Tephritidae</taxon>
        <taxon>Ceratitis</taxon>
        <taxon>Ceratitis</taxon>
    </lineage>
</organism>
<dbReference type="Pfam" id="PF24863">
    <property type="entry name" value="zf-CCCH_Mcm10"/>
    <property type="match status" value="1"/>
</dbReference>
<dbReference type="GO" id="GO:0006270">
    <property type="term" value="P:DNA replication initiation"/>
    <property type="evidence" value="ECO:0007669"/>
    <property type="project" value="InterPro"/>
</dbReference>
<reference evidence="10" key="1">
    <citation type="submission" date="2013-07" db="EMBL/GenBank/DDBJ databases">
        <authorList>
            <person name="Geib S."/>
        </authorList>
    </citation>
    <scope>NUCLEOTIDE SEQUENCE</scope>
</reference>
<protein>
    <recommendedName>
        <fullName evidence="3">Protein MCM10 homolog</fullName>
    </recommendedName>
</protein>
<evidence type="ECO:0000256" key="7">
    <source>
        <dbReference type="ARBA" id="ARBA00022833"/>
    </source>
</evidence>
<dbReference type="InterPro" id="IPR015408">
    <property type="entry name" value="Znf_Mcm10/DnaG"/>
</dbReference>
<dbReference type="EMBL" id="GAMC01014171">
    <property type="protein sequence ID" value="JAB92384.1"/>
    <property type="molecule type" value="mRNA"/>
</dbReference>
<evidence type="ECO:0000256" key="3">
    <source>
        <dbReference type="ARBA" id="ARBA00017770"/>
    </source>
</evidence>
<evidence type="ECO:0000256" key="6">
    <source>
        <dbReference type="ARBA" id="ARBA00022771"/>
    </source>
</evidence>
<dbReference type="SMART" id="SM01280">
    <property type="entry name" value="Mcm10"/>
    <property type="match status" value="1"/>
</dbReference>
<reference evidence="10" key="2">
    <citation type="journal article" date="2014" name="BMC Genomics">
        <title>A genomic perspective to assessing quality of mass-reared SIT flies used in Mediterranean fruit fly (Ceratitis capitata) eradication in California.</title>
        <authorList>
            <person name="Calla B."/>
            <person name="Hall B."/>
            <person name="Hou S."/>
            <person name="Geib S.M."/>
        </authorList>
    </citation>
    <scope>NUCLEOTIDE SEQUENCE</scope>
</reference>
<keyword evidence="7" id="KW-0862">Zinc</keyword>
<name>W8BT57_CERCA</name>
<evidence type="ECO:0000256" key="2">
    <source>
        <dbReference type="ARBA" id="ARBA00009679"/>
    </source>
</evidence>
<dbReference type="InterPro" id="IPR015411">
    <property type="entry name" value="Rep_factor_Mcm10_C"/>
</dbReference>
<comment type="similarity">
    <text evidence="2">Belongs to the MCM10 family.</text>
</comment>
<gene>
    <name evidence="10" type="primary">MCM10</name>
</gene>
<evidence type="ECO:0000313" key="10">
    <source>
        <dbReference type="EMBL" id="JAB92384.1"/>
    </source>
</evidence>
<keyword evidence="6" id="KW-0863">Zinc-finger</keyword>
<proteinExistence type="evidence at transcript level"/>
<comment type="subcellular location">
    <subcellularLocation>
        <location evidence="1">Nucleus</location>
    </subcellularLocation>
</comment>
<dbReference type="AlphaFoldDB" id="W8BT57"/>
<evidence type="ECO:0000256" key="4">
    <source>
        <dbReference type="ARBA" id="ARBA00022705"/>
    </source>
</evidence>
<dbReference type="InterPro" id="IPR055065">
    <property type="entry name" value="OB_MCM10"/>
</dbReference>
<dbReference type="OrthoDB" id="273123at2759"/>
<dbReference type="EMBL" id="GAMC01014173">
    <property type="protein sequence ID" value="JAB92382.1"/>
    <property type="molecule type" value="mRNA"/>
</dbReference>
<sequence>MPNETPNDQFSDNESELLTLGALLDDIKSSETREIELLNCDVEHFLERKYDQYSGQPNSSNDMLLEKKLPVRLGNASKELPSRLGNTSKELQTMNKIQPTCADTVFGLRITSPLISSLMIRERMASRKFVTFNDLQNQMLVNDKTSDWVVAGVITSKETKVSSKSNTYTIWKLSDLKGDMKTVCVLLFQDAHKELWKTLQGSCVAILNPTFSENNASGKDIACLSINSAKKVLLLGKSKDFGICKAKKKNGDACKNIVNLYECDFCVFHMQKEYKKVSMSRDFQKQSVYKTHGRQFDNDVKRNAKFNSIKLKQKDRLIMDSLQHTNSSSIVHKPMQTNTAKSGVQDLGSKDPIASKRESLYSNRTSATTFSECKISVVDSHSFAKQRAIDMLKKKPLEKVNPNSIRGTTGGKKRALEALNGNEEKRQKIDETRKLHFTSIIETTSGHSDLIDLRNKQEEDKYFNKLEKKEALEEKMLKTYKLSCKAVVCKVCKYTAFSAADRCKEERHELKIIEGVKRFFQCKDCGNRTTTLFKLPKFSCSNCSSSRWERCSMLRDKNVNDFSKQLSLRGDEEKFLGSASSKVNMNLLMP</sequence>